<organism evidence="2 3">
    <name type="scientific">Digitaria exilis</name>
    <dbReference type="NCBI Taxonomy" id="1010633"/>
    <lineage>
        <taxon>Eukaryota</taxon>
        <taxon>Viridiplantae</taxon>
        <taxon>Streptophyta</taxon>
        <taxon>Embryophyta</taxon>
        <taxon>Tracheophyta</taxon>
        <taxon>Spermatophyta</taxon>
        <taxon>Magnoliopsida</taxon>
        <taxon>Liliopsida</taxon>
        <taxon>Poales</taxon>
        <taxon>Poaceae</taxon>
        <taxon>PACMAD clade</taxon>
        <taxon>Panicoideae</taxon>
        <taxon>Panicodae</taxon>
        <taxon>Paniceae</taxon>
        <taxon>Anthephorinae</taxon>
        <taxon>Digitaria</taxon>
    </lineage>
</organism>
<evidence type="ECO:0000313" key="2">
    <source>
        <dbReference type="EMBL" id="KAF8662447.1"/>
    </source>
</evidence>
<protein>
    <submittedName>
        <fullName evidence="2">Uncharacterized protein</fullName>
    </submittedName>
</protein>
<feature type="transmembrane region" description="Helical" evidence="1">
    <location>
        <begin position="25"/>
        <end position="45"/>
    </location>
</feature>
<keyword evidence="1" id="KW-0812">Transmembrane</keyword>
<keyword evidence="1" id="KW-0472">Membrane</keyword>
<keyword evidence="3" id="KW-1185">Reference proteome</keyword>
<dbReference type="EMBL" id="JACEFO010002380">
    <property type="protein sequence ID" value="KAF8662447.1"/>
    <property type="molecule type" value="Genomic_DNA"/>
</dbReference>
<reference evidence="2" key="1">
    <citation type="submission" date="2020-07" db="EMBL/GenBank/DDBJ databases">
        <title>Genome sequence and genetic diversity analysis of an under-domesticated orphan crop, white fonio (Digitaria exilis).</title>
        <authorList>
            <person name="Bennetzen J.L."/>
            <person name="Chen S."/>
            <person name="Ma X."/>
            <person name="Wang X."/>
            <person name="Yssel A.E.J."/>
            <person name="Chaluvadi S.R."/>
            <person name="Johnson M."/>
            <person name="Gangashetty P."/>
            <person name="Hamidou F."/>
            <person name="Sanogo M.D."/>
            <person name="Zwaenepoel A."/>
            <person name="Wallace J."/>
            <person name="Van De Peer Y."/>
            <person name="Van Deynze A."/>
        </authorList>
    </citation>
    <scope>NUCLEOTIDE SEQUENCE</scope>
    <source>
        <tissue evidence="2">Leaves</tissue>
    </source>
</reference>
<keyword evidence="1" id="KW-1133">Transmembrane helix</keyword>
<comment type="caution">
    <text evidence="2">The sequence shown here is derived from an EMBL/GenBank/DDBJ whole genome shotgun (WGS) entry which is preliminary data.</text>
</comment>
<evidence type="ECO:0000313" key="3">
    <source>
        <dbReference type="Proteomes" id="UP000636709"/>
    </source>
</evidence>
<name>A0A835E3Z5_9POAL</name>
<evidence type="ECO:0000256" key="1">
    <source>
        <dbReference type="SAM" id="Phobius"/>
    </source>
</evidence>
<feature type="transmembrane region" description="Helical" evidence="1">
    <location>
        <begin position="57"/>
        <end position="77"/>
    </location>
</feature>
<dbReference type="Proteomes" id="UP000636709">
    <property type="component" value="Unassembled WGS sequence"/>
</dbReference>
<dbReference type="OrthoDB" id="689631at2759"/>
<feature type="transmembrane region" description="Helical" evidence="1">
    <location>
        <begin position="83"/>
        <end position="107"/>
    </location>
</feature>
<dbReference type="AlphaFoldDB" id="A0A835E3Z5"/>
<proteinExistence type="predicted"/>
<sequence>MATGFLVMLFGASVGITFSDATGSLLSFAGVLTAANLIAAGVLVPDGPAAFERALAAFVRRHVTVVGLAMASCAVTAVSGEAGSVLCFGIFALLLFGLGLINIGVVVGQ</sequence>
<gene>
    <name evidence="2" type="ORF">HU200_056033</name>
</gene>
<accession>A0A835E3Z5</accession>